<proteinExistence type="inferred from homology"/>
<dbReference type="NCBIfam" id="TIGR00148">
    <property type="entry name" value="UbiD family decarboxylase"/>
    <property type="match status" value="1"/>
</dbReference>
<dbReference type="Pfam" id="PF01977">
    <property type="entry name" value="UbiD"/>
    <property type="match status" value="1"/>
</dbReference>
<evidence type="ECO:0000313" key="5">
    <source>
        <dbReference type="EMBL" id="AIF11413.1"/>
    </source>
</evidence>
<evidence type="ECO:0000259" key="2">
    <source>
        <dbReference type="Pfam" id="PF01977"/>
    </source>
</evidence>
<comment type="similarity">
    <text evidence="1">Belongs to the UbiD family.</text>
</comment>
<dbReference type="InterPro" id="IPR049383">
    <property type="entry name" value="UbiD-like_N"/>
</dbReference>
<dbReference type="InterPro" id="IPR022390">
    <property type="entry name" value="HBDC"/>
</dbReference>
<accession>A0A075HC68</accession>
<dbReference type="Pfam" id="PF20696">
    <property type="entry name" value="UbiD_C"/>
    <property type="match status" value="1"/>
</dbReference>
<evidence type="ECO:0000259" key="3">
    <source>
        <dbReference type="Pfam" id="PF20695"/>
    </source>
</evidence>
<dbReference type="PANTHER" id="PTHR30108:SF17">
    <property type="entry name" value="FERULIC ACID DECARBOXYLASE 1"/>
    <property type="match status" value="1"/>
</dbReference>
<reference evidence="5" key="1">
    <citation type="journal article" date="2014" name="Genome Biol. Evol.">
        <title>Pangenome evidence for extensive interdomain horizontal transfer affecting lineage core and shell genes in uncultured planktonic thaumarchaeota and euryarchaeota.</title>
        <authorList>
            <person name="Deschamps P."/>
            <person name="Zivanovic Y."/>
            <person name="Moreira D."/>
            <person name="Rodriguez-Valera F."/>
            <person name="Lopez-Garcia P."/>
        </authorList>
    </citation>
    <scope>NUCLEOTIDE SEQUENCE</scope>
</reference>
<gene>
    <name evidence="5" type="primary">ubiD</name>
</gene>
<dbReference type="GO" id="GO:0005737">
    <property type="term" value="C:cytoplasm"/>
    <property type="evidence" value="ECO:0007669"/>
    <property type="project" value="TreeGrafter"/>
</dbReference>
<dbReference type="InterPro" id="IPR048304">
    <property type="entry name" value="UbiD_Rift_dom"/>
</dbReference>
<dbReference type="GO" id="GO:0016831">
    <property type="term" value="F:carboxy-lyase activity"/>
    <property type="evidence" value="ECO:0007669"/>
    <property type="project" value="InterPro"/>
</dbReference>
<evidence type="ECO:0000259" key="4">
    <source>
        <dbReference type="Pfam" id="PF20696"/>
    </source>
</evidence>
<dbReference type="Gene3D" id="3.40.1670.10">
    <property type="entry name" value="UbiD C-terminal domain-like"/>
    <property type="match status" value="1"/>
</dbReference>
<organism evidence="5">
    <name type="scientific">uncultured marine thaumarchaeote KM3_51_F10</name>
    <dbReference type="NCBI Taxonomy" id="1456175"/>
    <lineage>
        <taxon>Archaea</taxon>
        <taxon>Nitrososphaerota</taxon>
        <taxon>environmental samples</taxon>
    </lineage>
</organism>
<evidence type="ECO:0000256" key="1">
    <source>
        <dbReference type="ARBA" id="ARBA00010021"/>
    </source>
</evidence>
<name>A0A075HC68_9ARCH</name>
<dbReference type="NCBIfam" id="TIGR03701">
    <property type="entry name" value="mena_SCO4490"/>
    <property type="match status" value="1"/>
</dbReference>
<protein>
    <submittedName>
        <fullName evidence="5">UbiD family decarboxylase (UbiD)</fullName>
    </submittedName>
</protein>
<dbReference type="SUPFAM" id="SSF50475">
    <property type="entry name" value="FMN-binding split barrel"/>
    <property type="match status" value="1"/>
</dbReference>
<dbReference type="AlphaFoldDB" id="A0A075HC68"/>
<feature type="domain" description="3-octaprenyl-4-hydroxybenzoate carboxy-lyase-like Rift-related" evidence="2">
    <location>
        <begin position="123"/>
        <end position="318"/>
    </location>
</feature>
<dbReference type="InterPro" id="IPR002830">
    <property type="entry name" value="UbiD"/>
</dbReference>
<feature type="domain" description="3-octaprenyl-4-hydroxybenzoate carboxy-lyase-like C-terminal" evidence="4">
    <location>
        <begin position="324"/>
        <end position="447"/>
    </location>
</feature>
<feature type="domain" description="3-octaprenyl-4-hydroxybenzoate carboxy-lyase-like N-terminal" evidence="3">
    <location>
        <begin position="13"/>
        <end position="88"/>
    </location>
</feature>
<dbReference type="SUPFAM" id="SSF143968">
    <property type="entry name" value="UbiD C-terminal domain-like"/>
    <property type="match status" value="1"/>
</dbReference>
<dbReference type="Pfam" id="PF20695">
    <property type="entry name" value="UbiD_N"/>
    <property type="match status" value="1"/>
</dbReference>
<dbReference type="EMBL" id="KF900916">
    <property type="protein sequence ID" value="AIF11413.1"/>
    <property type="molecule type" value="Genomic_DNA"/>
</dbReference>
<dbReference type="InterPro" id="IPR049381">
    <property type="entry name" value="UbiD-like_C"/>
</dbReference>
<dbReference type="PANTHER" id="PTHR30108">
    <property type="entry name" value="3-OCTAPRENYL-4-HYDROXYBENZOATE CARBOXY-LYASE-RELATED"/>
    <property type="match status" value="1"/>
</dbReference>
<sequence length="483" mass="53791">MGIVPIESIQHFIDELEKAGELKRVKTEVDTNLEIAEILRRVSYTDGPAVLFENVRDYEIPVLGNALGSIKRLEIGLETKDFSEIGQRIADMTKMEIPSGVFNKIRKLPELSKMSESFPKLEKSGPVTDIINNSPTFDKIPILKSWPKDAGKFITFGLVATKHPETGVRNLGVYRIQIIDDTHALMHWQKHKRGAAHHDLLKEKNNKIEAAIIIGGEPATVFSAVAPVPEGLDKYLFAGITRKKGIKTVKCKTVDLEVPANAEIVFEGYVDAMDVRDEGPFGDHTGYYTPKEPFPTFTLTGIMQRKNPVYLTTVVGKPILEDAYIGKVIERSFLPLIRMLHPEVVDFSMPPAGWFQGLAIVSIKKRYPGQAKKVMMGLWGMGQLALTKIIVVVDSDVNVHNVNEVIWAITTRSDAARDTIIINNTPTDTLDPASPKVNLGSKLGIDATQKTLEEGFEREIQEEVKVDESTKEMVDSKWSDYGI</sequence>
<dbReference type="FunFam" id="3.40.1670.10:FF:000002">
    <property type="entry name" value="Menaquinone biosynthesis decarboxylase"/>
    <property type="match status" value="1"/>
</dbReference>